<dbReference type="RefSeq" id="WP_045957026.1">
    <property type="nucleotide sequence ID" value="NZ_JXXV01000035.1"/>
</dbReference>
<evidence type="ECO:0000313" key="1">
    <source>
        <dbReference type="EMBL" id="KJY81587.1"/>
    </source>
</evidence>
<dbReference type="Proteomes" id="UP000033673">
    <property type="component" value="Unassembled WGS sequence"/>
</dbReference>
<dbReference type="InterPro" id="IPR027396">
    <property type="entry name" value="DsrEFH-like"/>
</dbReference>
<name>A0A0F4NEP8_9VIBR</name>
<dbReference type="Pfam" id="PF04077">
    <property type="entry name" value="DsrH"/>
    <property type="match status" value="1"/>
</dbReference>
<gene>
    <name evidence="1" type="ORF">TW81_17455</name>
</gene>
<dbReference type="GO" id="GO:1990228">
    <property type="term" value="C:sulfurtransferase complex"/>
    <property type="evidence" value="ECO:0007669"/>
    <property type="project" value="TreeGrafter"/>
</dbReference>
<comment type="caution">
    <text evidence="1">The sequence shown here is derived from an EMBL/GenBank/DDBJ whole genome shotgun (WGS) entry which is preliminary data.</text>
</comment>
<accession>A0A0F4NEP8</accession>
<keyword evidence="2" id="KW-1185">Reference proteome</keyword>
<protein>
    <submittedName>
        <fullName evidence="1">Sulfur relay protein TusB</fullName>
    </submittedName>
</protein>
<proteinExistence type="predicted"/>
<dbReference type="PATRIC" id="fig|579748.3.peg.3605"/>
<dbReference type="Gene3D" id="3.40.1260.10">
    <property type="entry name" value="DsrEFH-like"/>
    <property type="match status" value="1"/>
</dbReference>
<sequence>MLHIVKTIEALVEASQVISESDQLLLVEQAVYAANPLHNAFPMTKGMSAFVLEADIAARGIANRISPSVTCVDFAGFVDLTAEQPNSITWE</sequence>
<dbReference type="PANTHER" id="PTHR37526:SF1">
    <property type="entry name" value="PROTEIN TUSB"/>
    <property type="match status" value="1"/>
</dbReference>
<dbReference type="GO" id="GO:0002143">
    <property type="term" value="P:tRNA wobble position uridine thiolation"/>
    <property type="evidence" value="ECO:0007669"/>
    <property type="project" value="InterPro"/>
</dbReference>
<reference evidence="1 2" key="1">
    <citation type="journal article" date="2015" name="BMC Genomics">
        <title>Genome mining reveals unlocked bioactive potential of marine Gram-negative bacteria.</title>
        <authorList>
            <person name="Machado H."/>
            <person name="Sonnenschein E.C."/>
            <person name="Melchiorsen J."/>
            <person name="Gram L."/>
        </authorList>
    </citation>
    <scope>NUCLEOTIDE SEQUENCE [LARGE SCALE GENOMIC DNA]</scope>
    <source>
        <strain evidence="1 2">S2757</strain>
    </source>
</reference>
<evidence type="ECO:0000313" key="2">
    <source>
        <dbReference type="Proteomes" id="UP000033673"/>
    </source>
</evidence>
<dbReference type="SUPFAM" id="SSF75169">
    <property type="entry name" value="DsrEFH-like"/>
    <property type="match status" value="1"/>
</dbReference>
<dbReference type="PANTHER" id="PTHR37526">
    <property type="entry name" value="PROTEIN TUSB"/>
    <property type="match status" value="1"/>
</dbReference>
<dbReference type="STRING" id="579748.TW81_17455"/>
<dbReference type="NCBIfam" id="TIGR03011">
    <property type="entry name" value="sulf_tusB_dsrH"/>
    <property type="match status" value="1"/>
</dbReference>
<dbReference type="EMBL" id="JXXV01000035">
    <property type="protein sequence ID" value="KJY81587.1"/>
    <property type="molecule type" value="Genomic_DNA"/>
</dbReference>
<dbReference type="OrthoDB" id="9795117at2"/>
<dbReference type="InterPro" id="IPR007215">
    <property type="entry name" value="Sulphur_relay_TusB/DsrH"/>
</dbReference>
<organism evidence="1 2">
    <name type="scientific">Vibrio galatheae</name>
    <dbReference type="NCBI Taxonomy" id="579748"/>
    <lineage>
        <taxon>Bacteria</taxon>
        <taxon>Pseudomonadati</taxon>
        <taxon>Pseudomonadota</taxon>
        <taxon>Gammaproteobacteria</taxon>
        <taxon>Vibrionales</taxon>
        <taxon>Vibrionaceae</taxon>
        <taxon>Vibrio</taxon>
    </lineage>
</organism>
<dbReference type="AlphaFoldDB" id="A0A0F4NEP8"/>